<keyword evidence="2" id="KW-1185">Reference proteome</keyword>
<sequence length="244" mass="26624">MTMRRLFSILLLISIITIQSCAGQKIKLGKVLDGVLNQAQGGSLTNDEVVSGLKEALQVGINKGADSASKVNGFYLNPKIKIPFPPEVQRVETALRKVGLGSEVDKFVLSLNRGAEEAAKEAKPIFIKAILSMSFSDAWGILRGDKNAATMYLKRTTSTALIEAFSPIVERALQKTQATKYYSDLANTYNALPFTQKVNPDLKGYATQKAIDGLFILVEEEEAKIRANPLARTTEILKRVFGAS</sequence>
<gene>
    <name evidence="1" type="ordered locus">Emtol_4082</name>
</gene>
<evidence type="ECO:0008006" key="3">
    <source>
        <dbReference type="Google" id="ProtNLM"/>
    </source>
</evidence>
<evidence type="ECO:0000313" key="2">
    <source>
        <dbReference type="Proteomes" id="UP000002875"/>
    </source>
</evidence>
<dbReference type="RefSeq" id="WP_015030895.1">
    <property type="nucleotide sequence ID" value="NC_018748.1"/>
</dbReference>
<proteinExistence type="predicted"/>
<reference evidence="1 2" key="1">
    <citation type="submission" date="2011-07" db="EMBL/GenBank/DDBJ databases">
        <title>The complete genome of chromosome of Emticicia oligotrophica DSM 17448.</title>
        <authorList>
            <consortium name="US DOE Joint Genome Institute (JGI-PGF)"/>
            <person name="Lucas S."/>
            <person name="Han J."/>
            <person name="Lapidus A."/>
            <person name="Bruce D."/>
            <person name="Goodwin L."/>
            <person name="Pitluck S."/>
            <person name="Peters L."/>
            <person name="Kyrpides N."/>
            <person name="Mavromatis K."/>
            <person name="Ivanova N."/>
            <person name="Ovchinnikova G."/>
            <person name="Teshima H."/>
            <person name="Detter J.C."/>
            <person name="Tapia R."/>
            <person name="Han C."/>
            <person name="Land M."/>
            <person name="Hauser L."/>
            <person name="Markowitz V."/>
            <person name="Cheng J.-F."/>
            <person name="Hugenholtz P."/>
            <person name="Woyke T."/>
            <person name="Wu D."/>
            <person name="Tindall B."/>
            <person name="Pomrenke H."/>
            <person name="Brambilla E."/>
            <person name="Klenk H.-P."/>
            <person name="Eisen J.A."/>
        </authorList>
    </citation>
    <scope>NUCLEOTIDE SEQUENCE [LARGE SCALE GENOMIC DNA]</scope>
    <source>
        <strain evidence="1 2">DSM 17448</strain>
    </source>
</reference>
<protein>
    <recommendedName>
        <fullName evidence="3">DUF4197 domain-containing protein</fullName>
    </recommendedName>
</protein>
<evidence type="ECO:0000313" key="1">
    <source>
        <dbReference type="EMBL" id="AFK05207.1"/>
    </source>
</evidence>
<dbReference type="Pfam" id="PF13852">
    <property type="entry name" value="DUF4197"/>
    <property type="match status" value="1"/>
</dbReference>
<dbReference type="InterPro" id="IPR025245">
    <property type="entry name" value="DUF4197"/>
</dbReference>
<organism evidence="1 2">
    <name type="scientific">Emticicia oligotrophica (strain DSM 17448 / CIP 109782 / MTCC 6937 / GPTSA100-15)</name>
    <dbReference type="NCBI Taxonomy" id="929562"/>
    <lineage>
        <taxon>Bacteria</taxon>
        <taxon>Pseudomonadati</taxon>
        <taxon>Bacteroidota</taxon>
        <taxon>Cytophagia</taxon>
        <taxon>Cytophagales</taxon>
        <taxon>Leadbetterellaceae</taxon>
        <taxon>Emticicia</taxon>
    </lineage>
</organism>
<dbReference type="EMBL" id="CP002961">
    <property type="protein sequence ID" value="AFK05207.1"/>
    <property type="molecule type" value="Genomic_DNA"/>
</dbReference>
<accession>A0ABM5N6X2</accession>
<dbReference type="Proteomes" id="UP000002875">
    <property type="component" value="Chromosome"/>
</dbReference>
<name>A0ABM5N6X2_EMTOG</name>
<dbReference type="PROSITE" id="PS51257">
    <property type="entry name" value="PROKAR_LIPOPROTEIN"/>
    <property type="match status" value="1"/>
</dbReference>